<dbReference type="EMBL" id="MK500327">
    <property type="protein sequence ID" value="QBK85681.1"/>
    <property type="molecule type" value="Genomic_DNA"/>
</dbReference>
<sequence length="169" mass="18797">MEVQELLNDRGNRQGYVVTIPNLAKVESLFLDCSPTMLHNVGWKLRLDYDRPKTPDCVLVGDQPHIPNGDLICTLAAVSPAAIFRRGAFIHIYTETSDGIHSLVPLHAAQFMRENPIVTLRLDIFTMLESLRKDGSLLMAISIFMTDTSVGDVWNDDLVFDGEININGG</sequence>
<organism evidence="1">
    <name type="scientific">Marseillevirus LCMAC101</name>
    <dbReference type="NCBI Taxonomy" id="2506602"/>
    <lineage>
        <taxon>Viruses</taxon>
        <taxon>Varidnaviria</taxon>
        <taxon>Bamfordvirae</taxon>
        <taxon>Nucleocytoviricota</taxon>
        <taxon>Megaviricetes</taxon>
        <taxon>Pimascovirales</taxon>
        <taxon>Pimascovirales incertae sedis</taxon>
        <taxon>Marseilleviridae</taxon>
    </lineage>
</organism>
<protein>
    <submittedName>
        <fullName evidence="1">Uncharacterized protein</fullName>
    </submittedName>
</protein>
<gene>
    <name evidence="1" type="ORF">LCMAC101_02760</name>
</gene>
<accession>A0A481YR46</accession>
<evidence type="ECO:0000313" key="1">
    <source>
        <dbReference type="EMBL" id="QBK85681.1"/>
    </source>
</evidence>
<name>A0A481YR46_9VIRU</name>
<proteinExistence type="predicted"/>
<reference evidence="1" key="1">
    <citation type="journal article" date="2019" name="MBio">
        <title>Virus Genomes from Deep Sea Sediments Expand the Ocean Megavirome and Support Independent Origins of Viral Gigantism.</title>
        <authorList>
            <person name="Backstrom D."/>
            <person name="Yutin N."/>
            <person name="Jorgensen S.L."/>
            <person name="Dharamshi J."/>
            <person name="Homa F."/>
            <person name="Zaremba-Niedwiedzka K."/>
            <person name="Spang A."/>
            <person name="Wolf Y.I."/>
            <person name="Koonin E.V."/>
            <person name="Ettema T.J."/>
        </authorList>
    </citation>
    <scope>NUCLEOTIDE SEQUENCE</scope>
</reference>